<dbReference type="RefSeq" id="WP_353983463.1">
    <property type="nucleotide sequence ID" value="NZ_JBEWLY010000009.1"/>
</dbReference>
<name>A0ABV2CZG4_9SPHN</name>
<keyword evidence="2" id="KW-1185">Reference proteome</keyword>
<protein>
    <submittedName>
        <fullName evidence="1">Uncharacterized protein</fullName>
    </submittedName>
</protein>
<evidence type="ECO:0000313" key="1">
    <source>
        <dbReference type="EMBL" id="MET1754983.1"/>
    </source>
</evidence>
<organism evidence="1 2">
    <name type="scientific">Novosphingobium kalidii</name>
    <dbReference type="NCBI Taxonomy" id="3230299"/>
    <lineage>
        <taxon>Bacteria</taxon>
        <taxon>Pseudomonadati</taxon>
        <taxon>Pseudomonadota</taxon>
        <taxon>Alphaproteobacteria</taxon>
        <taxon>Sphingomonadales</taxon>
        <taxon>Sphingomonadaceae</taxon>
        <taxon>Novosphingobium</taxon>
    </lineage>
</organism>
<comment type="caution">
    <text evidence="1">The sequence shown here is derived from an EMBL/GenBank/DDBJ whole genome shotgun (WGS) entry which is preliminary data.</text>
</comment>
<accession>A0ABV2CZG4</accession>
<dbReference type="EMBL" id="JBEWLY010000009">
    <property type="protein sequence ID" value="MET1754983.1"/>
    <property type="molecule type" value="Genomic_DNA"/>
</dbReference>
<gene>
    <name evidence="1" type="ORF">ABVV53_05850</name>
</gene>
<evidence type="ECO:0000313" key="2">
    <source>
        <dbReference type="Proteomes" id="UP001548713"/>
    </source>
</evidence>
<reference evidence="1 2" key="1">
    <citation type="submission" date="2024-07" db="EMBL/GenBank/DDBJ databases">
        <title>Novosphingobium kalidii RD2P27.</title>
        <authorList>
            <person name="Sun J.-Q."/>
        </authorList>
    </citation>
    <scope>NUCLEOTIDE SEQUENCE [LARGE SCALE GENOMIC DNA]</scope>
    <source>
        <strain evidence="1 2">RD2P27</strain>
    </source>
</reference>
<proteinExistence type="predicted"/>
<sequence length="148" mass="16325">MYEFVDRHPRHLGNPGRLLLWALRGWNQSMASKACPPLALYRGFCRVGASAALNDFHVASTLMRREGLKPLHVAPMDACRIEEDEAILLALWQGVAREDVDQVSGTLKLLVKPDAILAVARAMADCSNQMMRAGLDLSRATALSENLQ</sequence>
<dbReference type="Proteomes" id="UP001548713">
    <property type="component" value="Unassembled WGS sequence"/>
</dbReference>